<proteinExistence type="predicted"/>
<name>A0A1H3JDA2_9BACT</name>
<dbReference type="EMBL" id="FNOV01000008">
    <property type="protein sequence ID" value="SDY37901.1"/>
    <property type="molecule type" value="Genomic_DNA"/>
</dbReference>
<dbReference type="STRING" id="651662.SAMN04488069_10826"/>
<protein>
    <submittedName>
        <fullName evidence="1">Transcriptional regulator, TetR family</fullName>
    </submittedName>
</protein>
<dbReference type="InterPro" id="IPR036271">
    <property type="entry name" value="Tet_transcr_reg_TetR-rel_C_sf"/>
</dbReference>
<dbReference type="Gene3D" id="1.10.357.10">
    <property type="entry name" value="Tetracycline Repressor, domain 2"/>
    <property type="match status" value="1"/>
</dbReference>
<dbReference type="OrthoDB" id="881297at2"/>
<sequence>MEQLVRQKLIERAASLFRQVGVRLPHEEQLAAFLDYTPDEFRQIFCSKESLLYAVIESNLARQRQEHAELFANLDTPAECLVGLLRYSMNELRQASHYDYHIMRTQFPQAWQLIDEQLHHYTRPLLVRLLQGGIDQGQLRASLDAGLIAHIILAQFSLVVNEQFFPPDESDLPVVYHNIFAPYVRGLCTPAGLRAVSSHFERF</sequence>
<gene>
    <name evidence="1" type="ORF">SAMN04488069_10826</name>
</gene>
<evidence type="ECO:0000313" key="1">
    <source>
        <dbReference type="EMBL" id="SDY37901.1"/>
    </source>
</evidence>
<organism evidence="1 2">
    <name type="scientific">Hymenobacter psychrophilus</name>
    <dbReference type="NCBI Taxonomy" id="651662"/>
    <lineage>
        <taxon>Bacteria</taxon>
        <taxon>Pseudomonadati</taxon>
        <taxon>Bacteroidota</taxon>
        <taxon>Cytophagia</taxon>
        <taxon>Cytophagales</taxon>
        <taxon>Hymenobacteraceae</taxon>
        <taxon>Hymenobacter</taxon>
    </lineage>
</organism>
<evidence type="ECO:0000313" key="2">
    <source>
        <dbReference type="Proteomes" id="UP000199249"/>
    </source>
</evidence>
<dbReference type="RefSeq" id="WP_092740654.1">
    <property type="nucleotide sequence ID" value="NZ_FNOV01000008.1"/>
</dbReference>
<keyword evidence="2" id="KW-1185">Reference proteome</keyword>
<reference evidence="2" key="1">
    <citation type="submission" date="2016-10" db="EMBL/GenBank/DDBJ databases">
        <authorList>
            <person name="Varghese N."/>
            <person name="Submissions S."/>
        </authorList>
    </citation>
    <scope>NUCLEOTIDE SEQUENCE [LARGE SCALE GENOMIC DNA]</scope>
    <source>
        <strain evidence="2">CGMCC 1.8975</strain>
    </source>
</reference>
<dbReference type="Proteomes" id="UP000199249">
    <property type="component" value="Unassembled WGS sequence"/>
</dbReference>
<accession>A0A1H3JDA2</accession>
<dbReference type="AlphaFoldDB" id="A0A1H3JDA2"/>
<dbReference type="SUPFAM" id="SSF46689">
    <property type="entry name" value="Homeodomain-like"/>
    <property type="match status" value="1"/>
</dbReference>
<dbReference type="SUPFAM" id="SSF48498">
    <property type="entry name" value="Tetracyclin repressor-like, C-terminal domain"/>
    <property type="match status" value="1"/>
</dbReference>
<dbReference type="InterPro" id="IPR009057">
    <property type="entry name" value="Homeodomain-like_sf"/>
</dbReference>